<gene>
    <name evidence="3" type="ORF">SMD31_18565</name>
</gene>
<dbReference type="RefSeq" id="WP_320502421.1">
    <property type="nucleotide sequence ID" value="NZ_JAXCLX010000003.1"/>
</dbReference>
<organism evidence="3 4">
    <name type="scientific">Dongia rigui</name>
    <dbReference type="NCBI Taxonomy" id="940149"/>
    <lineage>
        <taxon>Bacteria</taxon>
        <taxon>Pseudomonadati</taxon>
        <taxon>Pseudomonadota</taxon>
        <taxon>Alphaproteobacteria</taxon>
        <taxon>Rhodospirillales</taxon>
        <taxon>Dongiaceae</taxon>
        <taxon>Dongia</taxon>
    </lineage>
</organism>
<evidence type="ECO:0000313" key="4">
    <source>
        <dbReference type="Proteomes" id="UP001271769"/>
    </source>
</evidence>
<feature type="signal peptide" evidence="1">
    <location>
        <begin position="1"/>
        <end position="25"/>
    </location>
</feature>
<dbReference type="Pfam" id="PF03886">
    <property type="entry name" value="ABC_trans_aux"/>
    <property type="match status" value="1"/>
</dbReference>
<dbReference type="EMBL" id="JAXCLX010000003">
    <property type="protein sequence ID" value="MDY0873951.1"/>
    <property type="molecule type" value="Genomic_DNA"/>
</dbReference>
<sequence>MKMMLARRLLLVTLALSLSACFGSAPPVPKEQYFRLIANSTPATAAKPVDGVVEVPPLQAEGVMGERPLLFTKDGGQKLEQRNYAYWTDPPPAMLRDQIVAYLRTAKLAKDVVPSELRVQAQYRVEGRIKRLEQLSGAKNAAVIALELALIDKTTDSIVASGSYEVTKEASGPDIDDAVHALNAGLNEILAKFVADLGSAG</sequence>
<dbReference type="PROSITE" id="PS51257">
    <property type="entry name" value="PROKAR_LIPOPROTEIN"/>
    <property type="match status" value="1"/>
</dbReference>
<feature type="chain" id="PRO_5045568353" evidence="1">
    <location>
        <begin position="26"/>
        <end position="201"/>
    </location>
</feature>
<reference evidence="3 4" key="1">
    <citation type="journal article" date="2013" name="Antonie Van Leeuwenhoek">
        <title>Dongia rigui sp. nov., isolated from freshwater of a large wetland in Korea.</title>
        <authorList>
            <person name="Baik K.S."/>
            <person name="Hwang Y.M."/>
            <person name="Choi J.S."/>
            <person name="Kwon J."/>
            <person name="Seong C.N."/>
        </authorList>
    </citation>
    <scope>NUCLEOTIDE SEQUENCE [LARGE SCALE GENOMIC DNA]</scope>
    <source>
        <strain evidence="3 4">04SU4-P</strain>
    </source>
</reference>
<comment type="caution">
    <text evidence="3">The sequence shown here is derived from an EMBL/GenBank/DDBJ whole genome shotgun (WGS) entry which is preliminary data.</text>
</comment>
<dbReference type="InterPro" id="IPR005586">
    <property type="entry name" value="ABC_trans_aux"/>
</dbReference>
<name>A0ABU5E351_9PROT</name>
<keyword evidence="3" id="KW-0449">Lipoprotein</keyword>
<keyword evidence="4" id="KW-1185">Reference proteome</keyword>
<evidence type="ECO:0000256" key="1">
    <source>
        <dbReference type="SAM" id="SignalP"/>
    </source>
</evidence>
<evidence type="ECO:0000259" key="2">
    <source>
        <dbReference type="Pfam" id="PF03886"/>
    </source>
</evidence>
<feature type="domain" description="ABC-type transport auxiliary lipoprotein component" evidence="2">
    <location>
        <begin position="41"/>
        <end position="191"/>
    </location>
</feature>
<protein>
    <submittedName>
        <fullName evidence="3">ABC-type transport auxiliary lipoprotein family protein</fullName>
    </submittedName>
</protein>
<keyword evidence="1" id="KW-0732">Signal</keyword>
<dbReference type="SUPFAM" id="SSF159594">
    <property type="entry name" value="XCC0632-like"/>
    <property type="match status" value="1"/>
</dbReference>
<evidence type="ECO:0000313" key="3">
    <source>
        <dbReference type="EMBL" id="MDY0873951.1"/>
    </source>
</evidence>
<dbReference type="Gene3D" id="3.40.50.10610">
    <property type="entry name" value="ABC-type transport auxiliary lipoprotein component"/>
    <property type="match status" value="1"/>
</dbReference>
<dbReference type="Proteomes" id="UP001271769">
    <property type="component" value="Unassembled WGS sequence"/>
</dbReference>
<accession>A0ABU5E351</accession>
<proteinExistence type="predicted"/>